<evidence type="ECO:0008006" key="6">
    <source>
        <dbReference type="Google" id="ProtNLM"/>
    </source>
</evidence>
<evidence type="ECO:0000256" key="3">
    <source>
        <dbReference type="ARBA" id="ARBA00022741"/>
    </source>
</evidence>
<gene>
    <name evidence="5" type="ORF">METZ01_LOCUS449911</name>
</gene>
<comment type="similarity">
    <text evidence="1">Belongs to the folylpolyglutamate synthase family.</text>
</comment>
<dbReference type="AlphaFoldDB" id="A0A382ZND0"/>
<accession>A0A382ZND0</accession>
<dbReference type="GO" id="GO:0005524">
    <property type="term" value="F:ATP binding"/>
    <property type="evidence" value="ECO:0007669"/>
    <property type="project" value="UniProtKB-KW"/>
</dbReference>
<keyword evidence="3" id="KW-0547">Nucleotide-binding</keyword>
<keyword evidence="2" id="KW-0436">Ligase</keyword>
<dbReference type="InterPro" id="IPR001645">
    <property type="entry name" value="Folylpolyglutamate_synth"/>
</dbReference>
<dbReference type="SUPFAM" id="SSF53623">
    <property type="entry name" value="MurD-like peptide ligases, catalytic domain"/>
    <property type="match status" value="1"/>
</dbReference>
<evidence type="ECO:0000256" key="2">
    <source>
        <dbReference type="ARBA" id="ARBA00022598"/>
    </source>
</evidence>
<dbReference type="EMBL" id="UINC01185385">
    <property type="protein sequence ID" value="SVD97057.1"/>
    <property type="molecule type" value="Genomic_DNA"/>
</dbReference>
<reference evidence="5" key="1">
    <citation type="submission" date="2018-05" db="EMBL/GenBank/DDBJ databases">
        <authorList>
            <person name="Lanie J.A."/>
            <person name="Ng W.-L."/>
            <person name="Kazmierczak K.M."/>
            <person name="Andrzejewski T.M."/>
            <person name="Davidsen T.M."/>
            <person name="Wayne K.J."/>
            <person name="Tettelin H."/>
            <person name="Glass J.I."/>
            <person name="Rusch D."/>
            <person name="Podicherti R."/>
            <person name="Tsui H.-C.T."/>
            <person name="Winkler M.E."/>
        </authorList>
    </citation>
    <scope>NUCLEOTIDE SEQUENCE</scope>
</reference>
<evidence type="ECO:0000313" key="5">
    <source>
        <dbReference type="EMBL" id="SVD97057.1"/>
    </source>
</evidence>
<evidence type="ECO:0000256" key="4">
    <source>
        <dbReference type="ARBA" id="ARBA00022840"/>
    </source>
</evidence>
<dbReference type="Gene3D" id="3.40.1190.10">
    <property type="entry name" value="Mur-like, catalytic domain"/>
    <property type="match status" value="1"/>
</dbReference>
<dbReference type="InterPro" id="IPR036565">
    <property type="entry name" value="Mur-like_cat_sf"/>
</dbReference>
<organism evidence="5">
    <name type="scientific">marine metagenome</name>
    <dbReference type="NCBI Taxonomy" id="408172"/>
    <lineage>
        <taxon>unclassified sequences</taxon>
        <taxon>metagenomes</taxon>
        <taxon>ecological metagenomes</taxon>
    </lineage>
</organism>
<dbReference type="GO" id="GO:0005737">
    <property type="term" value="C:cytoplasm"/>
    <property type="evidence" value="ECO:0007669"/>
    <property type="project" value="TreeGrafter"/>
</dbReference>
<name>A0A382ZND0_9ZZZZ</name>
<proteinExistence type="inferred from homology"/>
<feature type="non-terminal residue" evidence="5">
    <location>
        <position position="123"/>
    </location>
</feature>
<dbReference type="PANTHER" id="PTHR11136">
    <property type="entry name" value="FOLYLPOLYGLUTAMATE SYNTHASE-RELATED"/>
    <property type="match status" value="1"/>
</dbReference>
<dbReference type="GO" id="GO:0008841">
    <property type="term" value="F:dihydrofolate synthase activity"/>
    <property type="evidence" value="ECO:0007669"/>
    <property type="project" value="TreeGrafter"/>
</dbReference>
<protein>
    <recommendedName>
        <fullName evidence="6">Mur ligase central domain-containing protein</fullName>
    </recommendedName>
</protein>
<dbReference type="GO" id="GO:0004326">
    <property type="term" value="F:tetrahydrofolylpolyglutamate synthase activity"/>
    <property type="evidence" value="ECO:0007669"/>
    <property type="project" value="InterPro"/>
</dbReference>
<dbReference type="PANTHER" id="PTHR11136:SF0">
    <property type="entry name" value="DIHYDROFOLATE SYNTHETASE-RELATED"/>
    <property type="match status" value="1"/>
</dbReference>
<sequence>VISKYQEIISILEERFNFENQRKVTFPFFKIERTKLLMSLLNNPHKNDSFKIHIAGTNGKGSVCSNIETIFKSQGISTGMLTSPHLHDYTERIRINCNDISKRDFIETYRYVESNIESHEKKY</sequence>
<keyword evidence="4" id="KW-0067">ATP-binding</keyword>
<evidence type="ECO:0000256" key="1">
    <source>
        <dbReference type="ARBA" id="ARBA00008276"/>
    </source>
</evidence>
<feature type="non-terminal residue" evidence="5">
    <location>
        <position position="1"/>
    </location>
</feature>